<evidence type="ECO:0000256" key="1">
    <source>
        <dbReference type="ARBA" id="ARBA00004325"/>
    </source>
</evidence>
<proteinExistence type="predicted"/>
<reference evidence="5 6" key="1">
    <citation type="submission" date="2017-10" db="EMBL/GenBank/DDBJ databases">
        <title>Comparative genomics in systemic dimorphic fungi from Ajellomycetaceae.</title>
        <authorList>
            <person name="Munoz J.F."/>
            <person name="Mcewen J.G."/>
            <person name="Clay O.K."/>
            <person name="Cuomo C.A."/>
        </authorList>
    </citation>
    <scope>NUCLEOTIDE SEQUENCE [LARGE SCALE GENOMIC DNA]</scope>
    <source>
        <strain evidence="5 6">UAMH7299</strain>
    </source>
</reference>
<keyword evidence="4" id="KW-1133">Transmembrane helix</keyword>
<dbReference type="PANTHER" id="PTHR28074:SF1">
    <property type="entry name" value="ATP SYNTHASE SUBUNIT K, MITOCHONDRIAL"/>
    <property type="match status" value="1"/>
</dbReference>
<dbReference type="STRING" id="1447883.A0A2B7Y1Y7"/>
<keyword evidence="6" id="KW-1185">Reference proteome</keyword>
<evidence type="ECO:0000256" key="4">
    <source>
        <dbReference type="SAM" id="Phobius"/>
    </source>
</evidence>
<evidence type="ECO:0000313" key="5">
    <source>
        <dbReference type="EMBL" id="PGH15063.1"/>
    </source>
</evidence>
<keyword evidence="2" id="KW-0496">Mitochondrion</keyword>
<name>A0A2B7Y1Y7_POLH7</name>
<comment type="caution">
    <text evidence="5">The sequence shown here is derived from an EMBL/GenBank/DDBJ whole genome shotgun (WGS) entry which is preliminary data.</text>
</comment>
<feature type="transmembrane region" description="Helical" evidence="4">
    <location>
        <begin position="12"/>
        <end position="33"/>
    </location>
</feature>
<dbReference type="GO" id="GO:0031966">
    <property type="term" value="C:mitochondrial membrane"/>
    <property type="evidence" value="ECO:0007669"/>
    <property type="project" value="UniProtKB-SubCell"/>
</dbReference>
<keyword evidence="4" id="KW-0812">Transmembrane</keyword>
<dbReference type="EMBL" id="PDNA01000086">
    <property type="protein sequence ID" value="PGH15063.1"/>
    <property type="molecule type" value="Genomic_DNA"/>
</dbReference>
<dbReference type="Proteomes" id="UP000224634">
    <property type="component" value="Unassembled WGS sequence"/>
</dbReference>
<dbReference type="GO" id="GO:0015986">
    <property type="term" value="P:proton motive force-driven ATP synthesis"/>
    <property type="evidence" value="ECO:0007669"/>
    <property type="project" value="TreeGrafter"/>
</dbReference>
<comment type="subcellular location">
    <subcellularLocation>
        <location evidence="1">Mitochondrion membrane</location>
    </subcellularLocation>
</comment>
<dbReference type="AlphaFoldDB" id="A0A2B7Y1Y7"/>
<sequence>MVVYYTIAGRKFGSHVLSMGVLGSAFLGGYLAVGGSTDKTQPPPIKASSKDEEQFIQDFLKSMEAEEKKEKQAQ</sequence>
<evidence type="ECO:0000256" key="2">
    <source>
        <dbReference type="ARBA" id="ARBA00023128"/>
    </source>
</evidence>
<dbReference type="InterPro" id="IPR021278">
    <property type="entry name" value="ATP19"/>
</dbReference>
<evidence type="ECO:0000313" key="6">
    <source>
        <dbReference type="Proteomes" id="UP000224634"/>
    </source>
</evidence>
<dbReference type="OrthoDB" id="2094445at2759"/>
<evidence type="ECO:0000256" key="3">
    <source>
        <dbReference type="ARBA" id="ARBA00023136"/>
    </source>
</evidence>
<dbReference type="Pfam" id="PF11022">
    <property type="entry name" value="ATP19"/>
    <property type="match status" value="1"/>
</dbReference>
<dbReference type="PANTHER" id="PTHR28074">
    <property type="entry name" value="ATP SYNTHASE SUBUNIT K, MITOCHONDRIAL"/>
    <property type="match status" value="1"/>
</dbReference>
<accession>A0A2B7Y1Y7</accession>
<evidence type="ECO:0008006" key="7">
    <source>
        <dbReference type="Google" id="ProtNLM"/>
    </source>
</evidence>
<organism evidence="5 6">
    <name type="scientific">Polytolypa hystricis (strain UAMH7299)</name>
    <dbReference type="NCBI Taxonomy" id="1447883"/>
    <lineage>
        <taxon>Eukaryota</taxon>
        <taxon>Fungi</taxon>
        <taxon>Dikarya</taxon>
        <taxon>Ascomycota</taxon>
        <taxon>Pezizomycotina</taxon>
        <taxon>Eurotiomycetes</taxon>
        <taxon>Eurotiomycetidae</taxon>
        <taxon>Onygenales</taxon>
        <taxon>Onygenales incertae sedis</taxon>
        <taxon>Polytolypa</taxon>
    </lineage>
</organism>
<keyword evidence="3 4" id="KW-0472">Membrane</keyword>
<protein>
    <recommendedName>
        <fullName evidence="7">ATP synthase subunit K, mitochondrial</fullName>
    </recommendedName>
</protein>
<gene>
    <name evidence="5" type="ORF">AJ80_05688</name>
</gene>